<organism evidence="1 2">
    <name type="scientific">Ensete ventricosum</name>
    <name type="common">Abyssinian banana</name>
    <name type="synonym">Musa ensete</name>
    <dbReference type="NCBI Taxonomy" id="4639"/>
    <lineage>
        <taxon>Eukaryota</taxon>
        <taxon>Viridiplantae</taxon>
        <taxon>Streptophyta</taxon>
        <taxon>Embryophyta</taxon>
        <taxon>Tracheophyta</taxon>
        <taxon>Spermatophyta</taxon>
        <taxon>Magnoliopsida</taxon>
        <taxon>Liliopsida</taxon>
        <taxon>Zingiberales</taxon>
        <taxon>Musaceae</taxon>
        <taxon>Ensete</taxon>
    </lineage>
</organism>
<dbReference type="EMBL" id="AMZH03009824">
    <property type="protein sequence ID" value="RRT55998.1"/>
    <property type="molecule type" value="Genomic_DNA"/>
</dbReference>
<accession>A0A426YWA5</accession>
<comment type="caution">
    <text evidence="1">The sequence shown here is derived from an EMBL/GenBank/DDBJ whole genome shotgun (WGS) entry which is preliminary data.</text>
</comment>
<proteinExistence type="predicted"/>
<dbReference type="AlphaFoldDB" id="A0A426YWA5"/>
<evidence type="ECO:0000313" key="1">
    <source>
        <dbReference type="EMBL" id="RRT55998.1"/>
    </source>
</evidence>
<reference evidence="1 2" key="1">
    <citation type="journal article" date="2014" name="Agronomy (Basel)">
        <title>A Draft Genome Sequence for Ensete ventricosum, the Drought-Tolerant Tree Against Hunger.</title>
        <authorList>
            <person name="Harrison J."/>
            <person name="Moore K.A."/>
            <person name="Paszkiewicz K."/>
            <person name="Jones T."/>
            <person name="Grant M."/>
            <person name="Ambacheew D."/>
            <person name="Muzemil S."/>
            <person name="Studholme D.J."/>
        </authorList>
    </citation>
    <scope>NUCLEOTIDE SEQUENCE [LARGE SCALE GENOMIC DNA]</scope>
</reference>
<gene>
    <name evidence="1" type="ORF">B296_00037473</name>
</gene>
<protein>
    <submittedName>
        <fullName evidence="1">Uncharacterized protein</fullName>
    </submittedName>
</protein>
<sequence length="133" mass="14390">MTSYHHDHTTIAPHPSTPLIRLEREHRAPSHATHRARAAGTAHAALFPDGRVCRDRSARAIGAGAVSPAEIKVRYKVAHLQPLPPGHGTSQPQVPLHAVARARPLPRSAMVTSGGEEQLLKAKVVEGIPEWRT</sequence>
<name>A0A426YWA5_ENSVE</name>
<dbReference type="Proteomes" id="UP000287651">
    <property type="component" value="Unassembled WGS sequence"/>
</dbReference>
<evidence type="ECO:0000313" key="2">
    <source>
        <dbReference type="Proteomes" id="UP000287651"/>
    </source>
</evidence>